<dbReference type="Gene3D" id="2.115.10.20">
    <property type="entry name" value="Glycosyl hydrolase domain, family 43"/>
    <property type="match status" value="1"/>
</dbReference>
<accession>A0A4R8SM98</accession>
<dbReference type="Gene3D" id="2.60.120.200">
    <property type="match status" value="1"/>
</dbReference>
<gene>
    <name evidence="8" type="ORF">C8034_v000082</name>
</gene>
<feature type="active site" description="Proton donor" evidence="4">
    <location>
        <position position="207"/>
    </location>
</feature>
<dbReference type="PANTHER" id="PTHR42812">
    <property type="entry name" value="BETA-XYLOSIDASE"/>
    <property type="match status" value="1"/>
</dbReference>
<name>A0A4R8SM98_9PEZI</name>
<evidence type="ECO:0000256" key="3">
    <source>
        <dbReference type="ARBA" id="ARBA00023295"/>
    </source>
</evidence>
<sequence>MSQLKEFRNPIIPGFAPDPSVVLVDGVFYLVTSSFHVFPGLPIYASRDLQNWDHIGNAINRPSQLSLANARTRAIALDTGNTMIATAGLFAATIRHHQGKFYIVCTNCLSSNGSTEGGATDTQNFIIQTSDIWSDHWSDPVPVDFGGIDPSLFFDDDGKVYFQGCYVIDRSKQPSCTIKQFEVDVDTGKQLTEQREIWGGFAKYDTEGPHIYKKDGWYYLLVAEGGTFEHHLLSIARSKDIWGPYESYERNPIMTADGKNEYIQNIGHGELFEDVEGQWWAAVLGVRSDEGCAALGRETFLTPVEWPRGGWPRITQPQMRFERSFTSPKSGEKLRASARVADVYIRDPVLSNYRYSTSDTGAVVLKPSRENLSTPLGTSTFVGLRQRSLHDAATARLLLTPSLTLSKGLRAGLALYRDHMRHVSIVYDSGRKAVVCRAINSVTGLDRVSAVSLSVTEGAVAVSMKIESSPTRWTFFAKVETLDGPEESWTPIEVVKVKELDARDFTGPVYGVFAHSDGVENKGVEVEVIRFRVNDV</sequence>
<dbReference type="InterPro" id="IPR051795">
    <property type="entry name" value="Glycosyl_Hydrlase_43"/>
</dbReference>
<proteinExistence type="inferred from homology"/>
<dbReference type="InterPro" id="IPR013320">
    <property type="entry name" value="ConA-like_dom_sf"/>
</dbReference>
<feature type="site" description="Important for catalytic activity, responsible for pKa modulation of the active site Glu and correct orientation of both the proton donor and substrate" evidence="5">
    <location>
        <position position="149"/>
    </location>
</feature>
<evidence type="ECO:0000313" key="9">
    <source>
        <dbReference type="Proteomes" id="UP000295604"/>
    </source>
</evidence>
<dbReference type="PANTHER" id="PTHR42812:SF12">
    <property type="entry name" value="BETA-XYLOSIDASE-RELATED"/>
    <property type="match status" value="1"/>
</dbReference>
<evidence type="ECO:0000256" key="5">
    <source>
        <dbReference type="PIRSR" id="PIRSR606710-2"/>
    </source>
</evidence>
<evidence type="ECO:0000256" key="2">
    <source>
        <dbReference type="ARBA" id="ARBA00022801"/>
    </source>
</evidence>
<dbReference type="Pfam" id="PF17851">
    <property type="entry name" value="GH43_C2"/>
    <property type="match status" value="1"/>
</dbReference>
<keyword evidence="9" id="KW-1185">Reference proteome</keyword>
<keyword evidence="3 6" id="KW-0326">Glycosidase</keyword>
<dbReference type="CDD" id="cd18617">
    <property type="entry name" value="GH43_XynB-like"/>
    <property type="match status" value="1"/>
</dbReference>
<comment type="similarity">
    <text evidence="1 6">Belongs to the glycosyl hydrolase 43 family.</text>
</comment>
<dbReference type="Proteomes" id="UP000295604">
    <property type="component" value="Unassembled WGS sequence"/>
</dbReference>
<dbReference type="GO" id="GO:0004553">
    <property type="term" value="F:hydrolase activity, hydrolyzing O-glycosyl compounds"/>
    <property type="evidence" value="ECO:0007669"/>
    <property type="project" value="InterPro"/>
</dbReference>
<dbReference type="InterPro" id="IPR006710">
    <property type="entry name" value="Glyco_hydro_43"/>
</dbReference>
<dbReference type="SUPFAM" id="SSF75005">
    <property type="entry name" value="Arabinanase/levansucrase/invertase"/>
    <property type="match status" value="1"/>
</dbReference>
<reference evidence="8 9" key="1">
    <citation type="submission" date="2018-11" db="EMBL/GenBank/DDBJ databases">
        <title>Genome sequence and assembly of Colletotrichum sidae.</title>
        <authorList>
            <person name="Gan P."/>
            <person name="Shirasu K."/>
        </authorList>
    </citation>
    <scope>NUCLEOTIDE SEQUENCE [LARGE SCALE GENOMIC DNA]</scope>
    <source>
        <strain evidence="8 9">CBS 518.97</strain>
    </source>
</reference>
<feature type="domain" description="Beta-xylosidase C-terminal Concanavalin A-like" evidence="7">
    <location>
        <begin position="345"/>
        <end position="522"/>
    </location>
</feature>
<dbReference type="EMBL" id="QAPF01001625">
    <property type="protein sequence ID" value="TDZ99695.1"/>
    <property type="molecule type" value="Genomic_DNA"/>
</dbReference>
<protein>
    <submittedName>
        <fullName evidence="8">Non-reducing end alpha-L-arabinofuranosidase BoGH43A</fullName>
    </submittedName>
</protein>
<dbReference type="AlphaFoldDB" id="A0A4R8SM98"/>
<keyword evidence="2 6" id="KW-0378">Hydrolase</keyword>
<organism evidence="8 9">
    <name type="scientific">Colletotrichum sidae</name>
    <dbReference type="NCBI Taxonomy" id="1347389"/>
    <lineage>
        <taxon>Eukaryota</taxon>
        <taxon>Fungi</taxon>
        <taxon>Dikarya</taxon>
        <taxon>Ascomycota</taxon>
        <taxon>Pezizomycotina</taxon>
        <taxon>Sordariomycetes</taxon>
        <taxon>Hypocreomycetidae</taxon>
        <taxon>Glomerellales</taxon>
        <taxon>Glomerellaceae</taxon>
        <taxon>Colletotrichum</taxon>
        <taxon>Colletotrichum orbiculare species complex</taxon>
    </lineage>
</organism>
<dbReference type="SUPFAM" id="SSF49899">
    <property type="entry name" value="Concanavalin A-like lectins/glucanases"/>
    <property type="match status" value="1"/>
</dbReference>
<evidence type="ECO:0000256" key="6">
    <source>
        <dbReference type="RuleBase" id="RU361187"/>
    </source>
</evidence>
<dbReference type="InterPro" id="IPR023296">
    <property type="entry name" value="Glyco_hydro_beta-prop_sf"/>
</dbReference>
<dbReference type="Pfam" id="PF04616">
    <property type="entry name" value="Glyco_hydro_43"/>
    <property type="match status" value="1"/>
</dbReference>
<dbReference type="InterPro" id="IPR041542">
    <property type="entry name" value="GH43_C2"/>
</dbReference>
<evidence type="ECO:0000259" key="7">
    <source>
        <dbReference type="Pfam" id="PF17851"/>
    </source>
</evidence>
<evidence type="ECO:0000313" key="8">
    <source>
        <dbReference type="EMBL" id="TDZ99695.1"/>
    </source>
</evidence>
<dbReference type="GO" id="GO:0005975">
    <property type="term" value="P:carbohydrate metabolic process"/>
    <property type="evidence" value="ECO:0007669"/>
    <property type="project" value="InterPro"/>
</dbReference>
<feature type="active site" description="Proton acceptor" evidence="4">
    <location>
        <position position="18"/>
    </location>
</feature>
<evidence type="ECO:0000256" key="4">
    <source>
        <dbReference type="PIRSR" id="PIRSR606710-1"/>
    </source>
</evidence>
<comment type="caution">
    <text evidence="8">The sequence shown here is derived from an EMBL/GenBank/DDBJ whole genome shotgun (WGS) entry which is preliminary data.</text>
</comment>
<evidence type="ECO:0000256" key="1">
    <source>
        <dbReference type="ARBA" id="ARBA00009865"/>
    </source>
</evidence>